<keyword evidence="4" id="KW-0408">Iron</keyword>
<dbReference type="CDD" id="cd01335">
    <property type="entry name" value="Radical_SAM"/>
    <property type="match status" value="1"/>
</dbReference>
<keyword evidence="6" id="KW-0812">Transmembrane</keyword>
<keyword evidence="6" id="KW-0472">Membrane</keyword>
<dbReference type="PROSITE" id="PS51332">
    <property type="entry name" value="B12_BINDING"/>
    <property type="match status" value="1"/>
</dbReference>
<keyword evidence="2" id="KW-0949">S-adenosyl-L-methionine</keyword>
<reference evidence="9 10" key="1">
    <citation type="journal article" date="2016" name="Nat. Commun.">
        <title>Thousands of microbial genomes shed light on interconnected biogeochemical processes in an aquifer system.</title>
        <authorList>
            <person name="Anantharaman K."/>
            <person name="Brown C.T."/>
            <person name="Hug L.A."/>
            <person name="Sharon I."/>
            <person name="Castelle C.J."/>
            <person name="Probst A.J."/>
            <person name="Thomas B.C."/>
            <person name="Singh A."/>
            <person name="Wilkins M.J."/>
            <person name="Karaoz U."/>
            <person name="Brodie E.L."/>
            <person name="Williams K.H."/>
            <person name="Hubbard S.S."/>
            <person name="Banfield J.F."/>
        </authorList>
    </citation>
    <scope>NUCLEOTIDE SEQUENCE [LARGE SCALE GENOMIC DNA]</scope>
</reference>
<dbReference type="Pfam" id="PF02310">
    <property type="entry name" value="B12-binding"/>
    <property type="match status" value="1"/>
</dbReference>
<accession>A0A1F4S866</accession>
<name>A0A1F4S866_UNCSA</name>
<dbReference type="Pfam" id="PF04055">
    <property type="entry name" value="Radical_SAM"/>
    <property type="match status" value="1"/>
</dbReference>
<evidence type="ECO:0000256" key="2">
    <source>
        <dbReference type="ARBA" id="ARBA00022691"/>
    </source>
</evidence>
<keyword evidence="3" id="KW-0479">Metal-binding</keyword>
<comment type="caution">
    <text evidence="9">The sequence shown here is derived from an EMBL/GenBank/DDBJ whole genome shotgun (WGS) entry which is preliminary data.</text>
</comment>
<evidence type="ECO:0000256" key="5">
    <source>
        <dbReference type="ARBA" id="ARBA00023014"/>
    </source>
</evidence>
<dbReference type="InterPro" id="IPR051198">
    <property type="entry name" value="BchE-like"/>
</dbReference>
<dbReference type="GO" id="GO:0046872">
    <property type="term" value="F:metal ion binding"/>
    <property type="evidence" value="ECO:0007669"/>
    <property type="project" value="UniProtKB-KW"/>
</dbReference>
<evidence type="ECO:0000256" key="3">
    <source>
        <dbReference type="ARBA" id="ARBA00022723"/>
    </source>
</evidence>
<evidence type="ECO:0000313" key="9">
    <source>
        <dbReference type="EMBL" id="OGC16645.1"/>
    </source>
</evidence>
<dbReference type="PANTHER" id="PTHR43409">
    <property type="entry name" value="ANAEROBIC MAGNESIUM-PROTOPORPHYRIN IX MONOMETHYL ESTER CYCLASE-RELATED"/>
    <property type="match status" value="1"/>
</dbReference>
<dbReference type="InterPro" id="IPR058240">
    <property type="entry name" value="rSAM_sf"/>
</dbReference>
<evidence type="ECO:0000256" key="6">
    <source>
        <dbReference type="SAM" id="Phobius"/>
    </source>
</evidence>
<dbReference type="InterPro" id="IPR034466">
    <property type="entry name" value="Methyltransferase_Class_B"/>
</dbReference>
<evidence type="ECO:0000259" key="7">
    <source>
        <dbReference type="PROSITE" id="PS51332"/>
    </source>
</evidence>
<dbReference type="GO" id="GO:0051539">
    <property type="term" value="F:4 iron, 4 sulfur cluster binding"/>
    <property type="evidence" value="ECO:0007669"/>
    <property type="project" value="UniProtKB-KW"/>
</dbReference>
<sequence>MESYKKTNKPRILNIVPISIGSGEVSLGPLYISSALKKAGFDSVVFFPDLSLIMHFPIKYDFIQHQLDYIMKQIRPEVVTFSVLSTNYNLSKSWAEYIKTNFNTTHIIFGGIHSMIEGENIIKLDYVDAVCLGEGEFSLPQYLELILNNKLTQENSLNITYKLKGKIINSKKEQVFLSLDEYPFPDREPLKYYYREGVLDSANFITGRGCPYNCFYCNAAMLNQNKGYLRFRSPGNVIDEIIEVKAKFELKKVIFSDETFTMNKNNLFKLLELYKSKVNLPFECQTRVEAINDDIAKELTNSGCESITLGIESGNEYIREKYLNRKMKNDQIIKAFHILKKYNIRTNSFNMIGLPGDTEKTIWEGIDLNIKAKVDSAACTIFMPFKKTPIFEWYQDKKLIIAEPNTNYYENIVIKHPNLSKLSLFFYSLNFNTLIKLESNKFKRMFKVFLWVKLFFLLFKGFLLKLIKNPLKLIAMNTFMKNYYGRLSVKGIIE</sequence>
<dbReference type="SFLD" id="SFLDG01123">
    <property type="entry name" value="methyltransferase_(Class_B)"/>
    <property type="match status" value="1"/>
</dbReference>
<dbReference type="Gene3D" id="3.40.50.280">
    <property type="entry name" value="Cobalamin-binding domain"/>
    <property type="match status" value="1"/>
</dbReference>
<dbReference type="SFLD" id="SFLDG01082">
    <property type="entry name" value="B12-binding_domain_containing"/>
    <property type="match status" value="1"/>
</dbReference>
<dbReference type="SMART" id="SM00729">
    <property type="entry name" value="Elp3"/>
    <property type="match status" value="1"/>
</dbReference>
<evidence type="ECO:0000313" key="10">
    <source>
        <dbReference type="Proteomes" id="UP000177905"/>
    </source>
</evidence>
<dbReference type="Gene3D" id="3.80.30.20">
    <property type="entry name" value="tm_1862 like domain"/>
    <property type="match status" value="1"/>
</dbReference>
<proteinExistence type="predicted"/>
<feature type="domain" description="Radical SAM core" evidence="8">
    <location>
        <begin position="194"/>
        <end position="419"/>
    </location>
</feature>
<dbReference type="SUPFAM" id="SSF102114">
    <property type="entry name" value="Radical SAM enzymes"/>
    <property type="match status" value="1"/>
</dbReference>
<organism evidence="9 10">
    <name type="scientific">candidate division WOR-1 bacterium RIFOXYB2_FULL_36_35</name>
    <dbReference type="NCBI Taxonomy" id="1802578"/>
    <lineage>
        <taxon>Bacteria</taxon>
        <taxon>Bacillati</taxon>
        <taxon>Saganbacteria</taxon>
    </lineage>
</organism>
<dbReference type="GO" id="GO:0003824">
    <property type="term" value="F:catalytic activity"/>
    <property type="evidence" value="ECO:0007669"/>
    <property type="project" value="InterPro"/>
</dbReference>
<dbReference type="InterPro" id="IPR007197">
    <property type="entry name" value="rSAM"/>
</dbReference>
<dbReference type="EMBL" id="MEUA01000005">
    <property type="protein sequence ID" value="OGC16645.1"/>
    <property type="molecule type" value="Genomic_DNA"/>
</dbReference>
<dbReference type="PROSITE" id="PS51918">
    <property type="entry name" value="RADICAL_SAM"/>
    <property type="match status" value="1"/>
</dbReference>
<protein>
    <submittedName>
        <fullName evidence="9">Uncharacterized protein</fullName>
    </submittedName>
</protein>
<evidence type="ECO:0000256" key="4">
    <source>
        <dbReference type="ARBA" id="ARBA00023004"/>
    </source>
</evidence>
<feature type="transmembrane region" description="Helical" evidence="6">
    <location>
        <begin position="448"/>
        <end position="467"/>
    </location>
</feature>
<keyword evidence="5" id="KW-0411">Iron-sulfur</keyword>
<evidence type="ECO:0000259" key="8">
    <source>
        <dbReference type="PROSITE" id="PS51918"/>
    </source>
</evidence>
<dbReference type="InterPro" id="IPR006158">
    <property type="entry name" value="Cobalamin-bd"/>
</dbReference>
<feature type="domain" description="B12-binding" evidence="7">
    <location>
        <begin position="9"/>
        <end position="153"/>
    </location>
</feature>
<dbReference type="InterPro" id="IPR023404">
    <property type="entry name" value="rSAM_horseshoe"/>
</dbReference>
<dbReference type="InterPro" id="IPR006638">
    <property type="entry name" value="Elp3/MiaA/NifB-like_rSAM"/>
</dbReference>
<dbReference type="Proteomes" id="UP000177905">
    <property type="component" value="Unassembled WGS sequence"/>
</dbReference>
<dbReference type="SFLD" id="SFLDS00029">
    <property type="entry name" value="Radical_SAM"/>
    <property type="match status" value="1"/>
</dbReference>
<dbReference type="AlphaFoldDB" id="A0A1F4S866"/>
<dbReference type="GO" id="GO:0031419">
    <property type="term" value="F:cobalamin binding"/>
    <property type="evidence" value="ECO:0007669"/>
    <property type="project" value="InterPro"/>
</dbReference>
<keyword evidence="6" id="KW-1133">Transmembrane helix</keyword>
<comment type="cofactor">
    <cofactor evidence="1">
        <name>[4Fe-4S] cluster</name>
        <dbReference type="ChEBI" id="CHEBI:49883"/>
    </cofactor>
</comment>
<evidence type="ECO:0000256" key="1">
    <source>
        <dbReference type="ARBA" id="ARBA00001966"/>
    </source>
</evidence>
<gene>
    <name evidence="9" type="ORF">A2290_03455</name>
</gene>